<evidence type="ECO:0000313" key="10">
    <source>
        <dbReference type="EMBL" id="ESO84256.1"/>
    </source>
</evidence>
<dbReference type="InterPro" id="IPR001212">
    <property type="entry name" value="Somatomedin_B_dom"/>
</dbReference>
<reference evidence="10 11" key="1">
    <citation type="journal article" date="2013" name="Nature">
        <title>Insights into bilaterian evolution from three spiralian genomes.</title>
        <authorList>
            <person name="Simakov O."/>
            <person name="Marletaz F."/>
            <person name="Cho S.J."/>
            <person name="Edsinger-Gonzales E."/>
            <person name="Havlak P."/>
            <person name="Hellsten U."/>
            <person name="Kuo D.H."/>
            <person name="Larsson T."/>
            <person name="Lv J."/>
            <person name="Arendt D."/>
            <person name="Savage R."/>
            <person name="Osoegawa K."/>
            <person name="de Jong P."/>
            <person name="Grimwood J."/>
            <person name="Chapman J.A."/>
            <person name="Shapiro H."/>
            <person name="Aerts A."/>
            <person name="Otillar R.P."/>
            <person name="Terry A.Y."/>
            <person name="Boore J.L."/>
            <person name="Grigoriev I.V."/>
            <person name="Lindberg D.R."/>
            <person name="Seaver E.C."/>
            <person name="Weisblat D.A."/>
            <person name="Putnam N.H."/>
            <person name="Rokhsar D.S."/>
        </authorList>
    </citation>
    <scope>NUCLEOTIDE SEQUENCE [LARGE SCALE GENOMIC DNA]</scope>
</reference>
<dbReference type="InterPro" id="IPR036024">
    <property type="entry name" value="Somatomedin_B-like_dom_sf"/>
</dbReference>
<keyword evidence="4 6" id="KW-0472">Membrane</keyword>
<evidence type="ECO:0000256" key="3">
    <source>
        <dbReference type="ARBA" id="ARBA00022989"/>
    </source>
</evidence>
<dbReference type="GeneID" id="20236750"/>
<feature type="signal peptide" evidence="7">
    <location>
        <begin position="1"/>
        <end position="23"/>
    </location>
</feature>
<dbReference type="EMBL" id="KB203566">
    <property type="protein sequence ID" value="ESO84256.1"/>
    <property type="molecule type" value="Genomic_DNA"/>
</dbReference>
<dbReference type="GO" id="GO:0004930">
    <property type="term" value="F:G protein-coupled receptor activity"/>
    <property type="evidence" value="ECO:0007669"/>
    <property type="project" value="InterPro"/>
</dbReference>
<evidence type="ECO:0000259" key="8">
    <source>
        <dbReference type="PROSITE" id="PS50261"/>
    </source>
</evidence>
<dbReference type="InterPro" id="IPR017981">
    <property type="entry name" value="GPCR_2-like_7TM"/>
</dbReference>
<evidence type="ECO:0000256" key="4">
    <source>
        <dbReference type="ARBA" id="ARBA00023136"/>
    </source>
</evidence>
<dbReference type="InterPro" id="IPR000832">
    <property type="entry name" value="GPCR_2_secretin-like"/>
</dbReference>
<sequence length="718" mass="81731">MSWGNVFLLIPLLAILSCPDVQCYNDTQLCSGEAWSCQNTCGSSETAPCSCHPSCTNYQICCEDYEEFCVDSNEENATDHQRQGYCSSMLDVWLVEGCVNNDNHRYYDRCITPNNTILYDITPVTNLQTKVHYKNRYCALCNNDNDTTSWSVDEICTNITDFHHYFNLCISQMKNPIDQNPALCLAESISTYNKSKALENGLSEQEIQDLEDKCNSFTSYVTDGRTDNVYKNRYCYLLNGHNETHCSPTMFDKFDVYCVKHRHQLNQCMKDACAQDKGFQIKYCSKETFRLSMQIVFEKRDTRELNIIGDEEQLLMDNSQLLNDGILNAYENDVNTTISCNVQSTKSRKDGFIATFNSVLNCKIGDRVDESLFTEDILNIIPSGVKSIDDQIKLPMKVEISACIIRTTIFRRTEFTCSRTNFNISVINVVRQTSSDIEEYISTIFCALSDIGLLCRIFLQFAVPYFQTLPGKVQFCLCCTLFVAYTSFLLAGVFQIGTFPCYIAAVFTHWSFLSSLFWMNVIAFQIWHTFRVWHNQVSERCIRTLIVSSLYAMGAPTILVGSALSIEFFYPQNSFSPAYGKYSCWMNKSYSVLTWFVIPCCTLSFVNTVFALLTVRGLRVQRMIDKSPVSKIAPVNDFAVSVRIVILVGVTWLLGLFAAFLGSPVTWMIFTLFNASLGFLISLVLLCNRRIFGLLKDKCLCPVRETFNSITLNTSRQA</sequence>
<dbReference type="OrthoDB" id="6134459at2759"/>
<evidence type="ECO:0000313" key="11">
    <source>
        <dbReference type="Proteomes" id="UP000030746"/>
    </source>
</evidence>
<accession>V3ZTL1</accession>
<feature type="transmembrane region" description="Helical" evidence="6">
    <location>
        <begin position="475"/>
        <end position="496"/>
    </location>
</feature>
<evidence type="ECO:0000256" key="7">
    <source>
        <dbReference type="SAM" id="SignalP"/>
    </source>
</evidence>
<keyword evidence="5" id="KW-1015">Disulfide bond</keyword>
<dbReference type="PROSITE" id="PS00524">
    <property type="entry name" value="SMB_1"/>
    <property type="match status" value="1"/>
</dbReference>
<dbReference type="AlphaFoldDB" id="V3ZTL1"/>
<keyword evidence="2 6" id="KW-0812">Transmembrane</keyword>
<feature type="transmembrane region" description="Helical" evidence="6">
    <location>
        <begin position="638"/>
        <end position="661"/>
    </location>
</feature>
<evidence type="ECO:0000256" key="2">
    <source>
        <dbReference type="ARBA" id="ARBA00022692"/>
    </source>
</evidence>
<dbReference type="PANTHER" id="PTHR45902">
    <property type="entry name" value="LATROPHILIN RECEPTOR-LIKE PROTEIN A"/>
    <property type="match status" value="1"/>
</dbReference>
<name>V3ZTL1_LOTGI</name>
<gene>
    <name evidence="10" type="ORF">LOTGIDRAFT_155591</name>
</gene>
<feature type="domain" description="SMB" evidence="9">
    <location>
        <begin position="33"/>
        <end position="73"/>
    </location>
</feature>
<dbReference type="Gene3D" id="4.10.410.20">
    <property type="match status" value="1"/>
</dbReference>
<keyword evidence="11" id="KW-1185">Reference proteome</keyword>
<dbReference type="RefSeq" id="XP_009065374.1">
    <property type="nucleotide sequence ID" value="XM_009067126.1"/>
</dbReference>
<keyword evidence="7" id="KW-0732">Signal</keyword>
<dbReference type="GO" id="GO:0007166">
    <property type="term" value="P:cell surface receptor signaling pathway"/>
    <property type="evidence" value="ECO:0007669"/>
    <property type="project" value="InterPro"/>
</dbReference>
<evidence type="ECO:0000256" key="6">
    <source>
        <dbReference type="SAM" id="Phobius"/>
    </source>
</evidence>
<feature type="transmembrane region" description="Helical" evidence="6">
    <location>
        <begin position="545"/>
        <end position="570"/>
    </location>
</feature>
<dbReference type="OMA" id="RANVCRC"/>
<dbReference type="Gene3D" id="1.20.1070.10">
    <property type="entry name" value="Rhodopsin 7-helix transmembrane proteins"/>
    <property type="match status" value="1"/>
</dbReference>
<protein>
    <recommendedName>
        <fullName evidence="12">G-protein coupled receptors family 2 profile 2 domain-containing protein</fullName>
    </recommendedName>
</protein>
<dbReference type="Proteomes" id="UP000030746">
    <property type="component" value="Unassembled WGS sequence"/>
</dbReference>
<dbReference type="SUPFAM" id="SSF90188">
    <property type="entry name" value="Somatomedin B domain"/>
    <property type="match status" value="1"/>
</dbReference>
<organism evidence="10 11">
    <name type="scientific">Lottia gigantea</name>
    <name type="common">Giant owl limpet</name>
    <dbReference type="NCBI Taxonomy" id="225164"/>
    <lineage>
        <taxon>Eukaryota</taxon>
        <taxon>Metazoa</taxon>
        <taxon>Spiralia</taxon>
        <taxon>Lophotrochozoa</taxon>
        <taxon>Mollusca</taxon>
        <taxon>Gastropoda</taxon>
        <taxon>Patellogastropoda</taxon>
        <taxon>Lottioidea</taxon>
        <taxon>Lottiidae</taxon>
        <taxon>Lottia</taxon>
    </lineage>
</organism>
<feature type="transmembrane region" description="Helical" evidence="6">
    <location>
        <begin position="440"/>
        <end position="463"/>
    </location>
</feature>
<dbReference type="Pfam" id="PF01033">
    <property type="entry name" value="Somatomedin_B"/>
    <property type="match status" value="1"/>
</dbReference>
<proteinExistence type="predicted"/>
<keyword evidence="3 6" id="KW-1133">Transmembrane helix</keyword>
<feature type="chain" id="PRO_5004718026" description="G-protein coupled receptors family 2 profile 2 domain-containing protein" evidence="7">
    <location>
        <begin position="24"/>
        <end position="718"/>
    </location>
</feature>
<evidence type="ECO:0008006" key="12">
    <source>
        <dbReference type="Google" id="ProtNLM"/>
    </source>
</evidence>
<dbReference type="Pfam" id="PF00002">
    <property type="entry name" value="7tm_2"/>
    <property type="match status" value="1"/>
</dbReference>
<dbReference type="PROSITE" id="PS50261">
    <property type="entry name" value="G_PROTEIN_RECEP_F2_4"/>
    <property type="match status" value="1"/>
</dbReference>
<feature type="transmembrane region" description="Helical" evidence="6">
    <location>
        <begin position="667"/>
        <end position="688"/>
    </location>
</feature>
<dbReference type="GO" id="GO:0016020">
    <property type="term" value="C:membrane"/>
    <property type="evidence" value="ECO:0007669"/>
    <property type="project" value="UniProtKB-SubCell"/>
</dbReference>
<feature type="transmembrane region" description="Helical" evidence="6">
    <location>
        <begin position="590"/>
        <end position="618"/>
    </location>
</feature>
<evidence type="ECO:0000256" key="1">
    <source>
        <dbReference type="ARBA" id="ARBA00004141"/>
    </source>
</evidence>
<dbReference type="PROSITE" id="PS50958">
    <property type="entry name" value="SMB_2"/>
    <property type="match status" value="1"/>
</dbReference>
<dbReference type="SMART" id="SM00201">
    <property type="entry name" value="SO"/>
    <property type="match status" value="1"/>
</dbReference>
<feature type="transmembrane region" description="Helical" evidence="6">
    <location>
        <begin position="502"/>
        <end position="524"/>
    </location>
</feature>
<dbReference type="CDD" id="cd15039">
    <property type="entry name" value="7tmB3_Methuselah-like"/>
    <property type="match status" value="1"/>
</dbReference>
<dbReference type="HOGENOM" id="CLU_007551_1_1_1"/>
<dbReference type="CTD" id="20236750"/>
<comment type="subcellular location">
    <subcellularLocation>
        <location evidence="1">Membrane</location>
        <topology evidence="1">Multi-pass membrane protein</topology>
    </subcellularLocation>
</comment>
<dbReference type="InterPro" id="IPR053231">
    <property type="entry name" value="GPCR_LN-TM7"/>
</dbReference>
<dbReference type="KEGG" id="lgi:LOTGIDRAFT_155591"/>
<evidence type="ECO:0000259" key="9">
    <source>
        <dbReference type="PROSITE" id="PS50958"/>
    </source>
</evidence>
<dbReference type="PANTHER" id="PTHR45902:SF1">
    <property type="entry name" value="LATROPHILIN RECEPTOR-LIKE PROTEIN A"/>
    <property type="match status" value="1"/>
</dbReference>
<evidence type="ECO:0000256" key="5">
    <source>
        <dbReference type="ARBA" id="ARBA00023157"/>
    </source>
</evidence>
<feature type="domain" description="G-protein coupled receptors family 2 profile 2" evidence="8">
    <location>
        <begin position="438"/>
        <end position="689"/>
    </location>
</feature>